<organism evidence="1 2">
    <name type="scientific">Larkinella terrae</name>
    <dbReference type="NCBI Taxonomy" id="2025311"/>
    <lineage>
        <taxon>Bacteria</taxon>
        <taxon>Pseudomonadati</taxon>
        <taxon>Bacteroidota</taxon>
        <taxon>Cytophagia</taxon>
        <taxon>Cytophagales</taxon>
        <taxon>Spirosomataceae</taxon>
        <taxon>Larkinella</taxon>
    </lineage>
</organism>
<dbReference type="InterPro" id="IPR001646">
    <property type="entry name" value="5peptide_repeat"/>
</dbReference>
<dbReference type="SUPFAM" id="SSF141571">
    <property type="entry name" value="Pentapeptide repeat-like"/>
    <property type="match status" value="1"/>
</dbReference>
<accession>A0A7K0EN08</accession>
<dbReference type="InterPro" id="IPR052949">
    <property type="entry name" value="PA_immunity-related"/>
</dbReference>
<name>A0A7K0EN08_9BACT</name>
<dbReference type="PANTHER" id="PTHR42999">
    <property type="entry name" value="ANTIBIOTIC RESISTANCE PROTEIN MCBG"/>
    <property type="match status" value="1"/>
</dbReference>
<proteinExistence type="predicted"/>
<dbReference type="Proteomes" id="UP000441754">
    <property type="component" value="Unassembled WGS sequence"/>
</dbReference>
<protein>
    <submittedName>
        <fullName evidence="1">Pentapeptide repeat-containing protein</fullName>
    </submittedName>
</protein>
<dbReference type="RefSeq" id="WP_154176584.1">
    <property type="nucleotide sequence ID" value="NZ_WJXZ01000011.1"/>
</dbReference>
<keyword evidence="2" id="KW-1185">Reference proteome</keyword>
<dbReference type="AlphaFoldDB" id="A0A7K0EN08"/>
<dbReference type="OrthoDB" id="67652at2"/>
<dbReference type="PANTHER" id="PTHR42999:SF1">
    <property type="entry name" value="PENTAPEPTIDE REPEAT-CONTAINING PROTEIN"/>
    <property type="match status" value="1"/>
</dbReference>
<gene>
    <name evidence="1" type="ORF">GJJ30_18045</name>
</gene>
<evidence type="ECO:0000313" key="1">
    <source>
        <dbReference type="EMBL" id="MRS63207.1"/>
    </source>
</evidence>
<dbReference type="EMBL" id="WJXZ01000011">
    <property type="protein sequence ID" value="MRS63207.1"/>
    <property type="molecule type" value="Genomic_DNA"/>
</dbReference>
<dbReference type="Pfam" id="PF13599">
    <property type="entry name" value="Pentapeptide_4"/>
    <property type="match status" value="1"/>
</dbReference>
<sequence length="187" mass="21175">MEFFDQHFDPTTDTPDAFPYHDFEQCTFKNLPLGKAVLANANFVNCRFESCNLDLALVKGTKFNDVSFVKCILVGVNFEHCNPFAFSVGFEECNLDQSYFFNRNLKKTKLIGCSLKSASFINCDLAGAVFKDCNLELTVFVNNTLTQVDFSTSYNLTLDPEQNKLKKAKFSLHSLPGLLTKYDLVIR</sequence>
<reference evidence="1 2" key="1">
    <citation type="journal article" date="2018" name="Antonie Van Leeuwenhoek">
        <title>Larkinella terrae sp. nov., isolated from soil on Jeju Island, South Korea.</title>
        <authorList>
            <person name="Ten L.N."/>
            <person name="Jeon J."/>
            <person name="Park S.J."/>
            <person name="Park S."/>
            <person name="Lee S.Y."/>
            <person name="Kim M.K."/>
            <person name="Jung H.Y."/>
        </authorList>
    </citation>
    <scope>NUCLEOTIDE SEQUENCE [LARGE SCALE GENOMIC DNA]</scope>
    <source>
        <strain evidence="1 2">KCTC 52001</strain>
    </source>
</reference>
<dbReference type="Gene3D" id="2.160.20.80">
    <property type="entry name" value="E3 ubiquitin-protein ligase SopA"/>
    <property type="match status" value="1"/>
</dbReference>
<evidence type="ECO:0000313" key="2">
    <source>
        <dbReference type="Proteomes" id="UP000441754"/>
    </source>
</evidence>
<comment type="caution">
    <text evidence="1">The sequence shown here is derived from an EMBL/GenBank/DDBJ whole genome shotgun (WGS) entry which is preliminary data.</text>
</comment>